<protein>
    <submittedName>
        <fullName evidence="7">Uncharacterized protein</fullName>
    </submittedName>
</protein>
<feature type="transmembrane region" description="Helical" evidence="6">
    <location>
        <begin position="765"/>
        <end position="785"/>
    </location>
</feature>
<dbReference type="EMBL" id="HBHD01002073">
    <property type="protein sequence ID" value="CAD9652445.1"/>
    <property type="molecule type" value="Transcribed_RNA"/>
</dbReference>
<evidence type="ECO:0000256" key="6">
    <source>
        <dbReference type="SAM" id="Phobius"/>
    </source>
</evidence>
<evidence type="ECO:0000256" key="4">
    <source>
        <dbReference type="ARBA" id="ARBA00023136"/>
    </source>
</evidence>
<accession>A0A7S2VW20</accession>
<feature type="region of interest" description="Disordered" evidence="5">
    <location>
        <begin position="450"/>
        <end position="469"/>
    </location>
</feature>
<feature type="compositionally biased region" description="Low complexity" evidence="5">
    <location>
        <begin position="450"/>
        <end position="464"/>
    </location>
</feature>
<dbReference type="GO" id="GO:0046475">
    <property type="term" value="P:glycerophospholipid catabolic process"/>
    <property type="evidence" value="ECO:0007669"/>
    <property type="project" value="TreeGrafter"/>
</dbReference>
<dbReference type="GO" id="GO:0050290">
    <property type="term" value="F:sphingomyelin phosphodiesterase D activity"/>
    <property type="evidence" value="ECO:0007669"/>
    <property type="project" value="InterPro"/>
</dbReference>
<feature type="compositionally biased region" description="Gly residues" evidence="5">
    <location>
        <begin position="175"/>
        <end position="187"/>
    </location>
</feature>
<feature type="region of interest" description="Disordered" evidence="5">
    <location>
        <begin position="175"/>
        <end position="194"/>
    </location>
</feature>
<reference evidence="7" key="1">
    <citation type="submission" date="2021-01" db="EMBL/GenBank/DDBJ databases">
        <authorList>
            <person name="Corre E."/>
            <person name="Pelletier E."/>
            <person name="Niang G."/>
            <person name="Scheremetjew M."/>
            <person name="Finn R."/>
            <person name="Kale V."/>
            <person name="Holt S."/>
            <person name="Cochrane G."/>
            <person name="Meng A."/>
            <person name="Brown T."/>
            <person name="Cohen L."/>
        </authorList>
    </citation>
    <scope>NUCLEOTIDE SEQUENCE</scope>
    <source>
        <strain evidence="7">SAG 11-48b</strain>
    </source>
</reference>
<dbReference type="GO" id="GO:0046513">
    <property type="term" value="P:ceramide biosynthetic process"/>
    <property type="evidence" value="ECO:0007669"/>
    <property type="project" value="TreeGrafter"/>
</dbReference>
<organism evidence="7">
    <name type="scientific">Chlamydomonas chlamydogama</name>
    <dbReference type="NCBI Taxonomy" id="225041"/>
    <lineage>
        <taxon>Eukaryota</taxon>
        <taxon>Viridiplantae</taxon>
        <taxon>Chlorophyta</taxon>
        <taxon>core chlorophytes</taxon>
        <taxon>Chlorophyceae</taxon>
        <taxon>CS clade</taxon>
        <taxon>Chlamydomonadales</taxon>
        <taxon>Chlamydomonadaceae</taxon>
        <taxon>Chlamydomonas</taxon>
    </lineage>
</organism>
<dbReference type="PANTHER" id="PTHR12988">
    <property type="entry name" value="SPHINGOMYELIN PHOSPHODIESTERASE 4"/>
    <property type="match status" value="1"/>
</dbReference>
<dbReference type="GO" id="GO:0016020">
    <property type="term" value="C:membrane"/>
    <property type="evidence" value="ECO:0007669"/>
    <property type="project" value="UniProtKB-SubCell"/>
</dbReference>
<name>A0A7S2VW20_9CHLO</name>
<keyword evidence="2 6" id="KW-0812">Transmembrane</keyword>
<gene>
    <name evidence="7" type="ORF">CCHL1392_LOCUS1120</name>
</gene>
<comment type="subcellular location">
    <subcellularLocation>
        <location evidence="1">Membrane</location>
        <topology evidence="1">Single-pass membrane protein</topology>
    </subcellularLocation>
</comment>
<evidence type="ECO:0000256" key="5">
    <source>
        <dbReference type="SAM" id="MobiDB-lite"/>
    </source>
</evidence>
<dbReference type="PANTHER" id="PTHR12988:SF6">
    <property type="entry name" value="SPHINGOMYELIN PHOSPHODIESTERASE 4"/>
    <property type="match status" value="1"/>
</dbReference>
<dbReference type="InterPro" id="IPR024129">
    <property type="entry name" value="Sphingomy_SMPD4"/>
</dbReference>
<dbReference type="AlphaFoldDB" id="A0A7S2VW20"/>
<sequence length="797" mass="86044">MVAKPGKEEDAKALVNLLSPQGKLFHAMHSADADKLIQYIFPVERLPAHTQELLKTFAGRRELERWPQYAGHLAPADPTTRRAQPQVVLDVFGYFAFWTAFYVLRGSRSADVRGYGGGSGHQQWGRSYMSDIKRMGSNLLPGLGTSGTVQLQSHPYYELLRMYLHHFLPRTKSGAGDGAGVAAGSRGGPRPEDGGRMQLGAYGSQYGSSGRLAALGKSEPGTTLGNILLSVLVEFWLTDVAEPVPVDVADKASLGPSGMPQGAATGPAGPSSPMTGAGAANAVASPGALMPISSSPQPGGQAGPGPGAGPTSTSTSVRVLSYQPPSEELIEGLTQLVRYMTAAPEVQAGGKPVLRPAQMSEPWLPPTPIRTFPPAQPSRLQTPLPPGGLLCSPSSSPAVQAVSRKLYRLLRRTFAQWPLPASTSLAPIIHLWLSVLAPWTTAYPSSYSTSPTKAAAAPSGTSPPHSGLAGGGVHLPLASELAQRFHLPGGSMQEPGGVVRGIQGCYTPEWRQHVLAHLPFYTILIPHFIELTYARMAFRCDAALRDLLRVLDVLADSPALLKELKCVEGVYNRYLQSPLRRPEGEYADILAWCVDQAHDWEAAAAAGAPTNPPIQVDAMYRLFTTDSCSAAFYAVAVLQAGEAQLARPNLRRAVAEAAAEVLPLSEVPRGQVQEAAVPLSQARQFPRAGHWQDLRYRGDWMKRPIASNEIGILVRLLVWLSELVNRLLGLDVMWTSEEEEEPPETVLQQILQWMRRKQYRVNLRFLAELQTLAWLVGLYLVLQLFGGTAKAPMQRTA</sequence>
<evidence type="ECO:0000256" key="1">
    <source>
        <dbReference type="ARBA" id="ARBA00004167"/>
    </source>
</evidence>
<keyword evidence="3 6" id="KW-1133">Transmembrane helix</keyword>
<feature type="region of interest" description="Disordered" evidence="5">
    <location>
        <begin position="257"/>
        <end position="318"/>
    </location>
</feature>
<feature type="compositionally biased region" description="Low complexity" evidence="5">
    <location>
        <begin position="276"/>
        <end position="299"/>
    </location>
</feature>
<evidence type="ECO:0000256" key="2">
    <source>
        <dbReference type="ARBA" id="ARBA00022692"/>
    </source>
</evidence>
<dbReference type="GO" id="GO:0006685">
    <property type="term" value="P:sphingomyelin catabolic process"/>
    <property type="evidence" value="ECO:0007669"/>
    <property type="project" value="TreeGrafter"/>
</dbReference>
<keyword evidence="4 6" id="KW-0472">Membrane</keyword>
<proteinExistence type="predicted"/>
<evidence type="ECO:0000256" key="3">
    <source>
        <dbReference type="ARBA" id="ARBA00022989"/>
    </source>
</evidence>
<evidence type="ECO:0000313" key="7">
    <source>
        <dbReference type="EMBL" id="CAD9652445.1"/>
    </source>
</evidence>